<evidence type="ECO:0000313" key="1">
    <source>
        <dbReference type="Ensembl" id="ENSNPEP00000021025.1"/>
    </source>
</evidence>
<organism evidence="1 2">
    <name type="scientific">Nothoprocta perdicaria</name>
    <name type="common">Chilean tinamou</name>
    <name type="synonym">Crypturus perdicarius</name>
    <dbReference type="NCBI Taxonomy" id="30464"/>
    <lineage>
        <taxon>Eukaryota</taxon>
        <taxon>Metazoa</taxon>
        <taxon>Chordata</taxon>
        <taxon>Craniata</taxon>
        <taxon>Vertebrata</taxon>
        <taxon>Euteleostomi</taxon>
        <taxon>Archelosauria</taxon>
        <taxon>Archosauria</taxon>
        <taxon>Dinosauria</taxon>
        <taxon>Saurischia</taxon>
        <taxon>Theropoda</taxon>
        <taxon>Coelurosauria</taxon>
        <taxon>Aves</taxon>
        <taxon>Palaeognathae</taxon>
        <taxon>Tinamiformes</taxon>
        <taxon>Tinamidae</taxon>
        <taxon>Nothoprocta</taxon>
    </lineage>
</organism>
<dbReference type="Ensembl" id="ENSNPET00000021569.1">
    <property type="protein sequence ID" value="ENSNPEP00000021025.1"/>
    <property type="gene ID" value="ENSNPEG00000015609.1"/>
</dbReference>
<protein>
    <submittedName>
        <fullName evidence="1">Uncharacterized protein</fullName>
    </submittedName>
</protein>
<name>A0A8C6ZW15_NOTPE</name>
<dbReference type="AlphaFoldDB" id="A0A8C6ZW15"/>
<evidence type="ECO:0000313" key="2">
    <source>
        <dbReference type="Proteomes" id="UP000694420"/>
    </source>
</evidence>
<reference evidence="1" key="1">
    <citation type="submission" date="2025-08" db="UniProtKB">
        <authorList>
            <consortium name="Ensembl"/>
        </authorList>
    </citation>
    <scope>IDENTIFICATION</scope>
</reference>
<reference evidence="1" key="2">
    <citation type="submission" date="2025-09" db="UniProtKB">
        <authorList>
            <consortium name="Ensembl"/>
        </authorList>
    </citation>
    <scope>IDENTIFICATION</scope>
</reference>
<proteinExistence type="predicted"/>
<dbReference type="Proteomes" id="UP000694420">
    <property type="component" value="Unplaced"/>
</dbReference>
<accession>A0A8C6ZW15</accession>
<sequence>MEACAVRVSRTACSSVLTALAKKHVNQCCLSTLQASSYKGGEEKDPKENASDKR</sequence>
<keyword evidence="2" id="KW-1185">Reference proteome</keyword>